<protein>
    <submittedName>
        <fullName evidence="1 2">Protein O-linked-mannose beta-1,2-N-acetylglucosaminyltransferase 1</fullName>
    </submittedName>
</protein>
<dbReference type="EnsemblMetazoa" id="ASIC017211-RA">
    <property type="protein sequence ID" value="ASIC017211-PA"/>
    <property type="gene ID" value="ASIC017211"/>
</dbReference>
<evidence type="ECO:0000313" key="3">
    <source>
        <dbReference type="Proteomes" id="UP000030765"/>
    </source>
</evidence>
<gene>
    <name evidence="1" type="ORF">ZHAS_00017211</name>
</gene>
<dbReference type="GO" id="GO:0016757">
    <property type="term" value="F:glycosyltransferase activity"/>
    <property type="evidence" value="ECO:0007669"/>
    <property type="project" value="UniProtKB-KW"/>
</dbReference>
<evidence type="ECO:0000313" key="1">
    <source>
        <dbReference type="EMBL" id="KFB49209.1"/>
    </source>
</evidence>
<proteinExistence type="predicted"/>
<reference evidence="1 3" key="1">
    <citation type="journal article" date="2014" name="BMC Genomics">
        <title>Genome sequence of Anopheles sinensis provides insight into genetics basis of mosquito competence for malaria parasites.</title>
        <authorList>
            <person name="Zhou D."/>
            <person name="Zhang D."/>
            <person name="Ding G."/>
            <person name="Shi L."/>
            <person name="Hou Q."/>
            <person name="Ye Y."/>
            <person name="Xu Y."/>
            <person name="Zhou H."/>
            <person name="Xiong C."/>
            <person name="Li S."/>
            <person name="Yu J."/>
            <person name="Hong S."/>
            <person name="Yu X."/>
            <person name="Zou P."/>
            <person name="Chen C."/>
            <person name="Chang X."/>
            <person name="Wang W."/>
            <person name="Lv Y."/>
            <person name="Sun Y."/>
            <person name="Ma L."/>
            <person name="Shen B."/>
            <person name="Zhu C."/>
        </authorList>
    </citation>
    <scope>NUCLEOTIDE SEQUENCE [LARGE SCALE GENOMIC DNA]</scope>
</reference>
<evidence type="ECO:0000313" key="2">
    <source>
        <dbReference type="EnsemblMetazoa" id="ASIC017211-PA"/>
    </source>
</evidence>
<sequence length="106" mass="11931">MAQRWVNMKIKSADHGVAFTRIHTSNQHTHRGSCQTIPTPEPLVIVFEFFETETLRKAVVLGTSEVASSICICKKGKPTQIPVESSMNVRVRDVEYDTVYANRPNV</sequence>
<dbReference type="EMBL" id="ATLV01023453">
    <property type="status" value="NOT_ANNOTATED_CDS"/>
    <property type="molecule type" value="Genomic_DNA"/>
</dbReference>
<organism evidence="1">
    <name type="scientific">Anopheles sinensis</name>
    <name type="common">Mosquito</name>
    <dbReference type="NCBI Taxonomy" id="74873"/>
    <lineage>
        <taxon>Eukaryota</taxon>
        <taxon>Metazoa</taxon>
        <taxon>Ecdysozoa</taxon>
        <taxon>Arthropoda</taxon>
        <taxon>Hexapoda</taxon>
        <taxon>Insecta</taxon>
        <taxon>Pterygota</taxon>
        <taxon>Neoptera</taxon>
        <taxon>Endopterygota</taxon>
        <taxon>Diptera</taxon>
        <taxon>Nematocera</taxon>
        <taxon>Culicoidea</taxon>
        <taxon>Culicidae</taxon>
        <taxon>Anophelinae</taxon>
        <taxon>Anopheles</taxon>
    </lineage>
</organism>
<keyword evidence="1" id="KW-0328">Glycosyltransferase</keyword>
<reference evidence="2" key="2">
    <citation type="submission" date="2020-05" db="UniProtKB">
        <authorList>
            <consortium name="EnsemblMetazoa"/>
        </authorList>
    </citation>
    <scope>IDENTIFICATION</scope>
</reference>
<dbReference type="Proteomes" id="UP000030765">
    <property type="component" value="Unassembled WGS sequence"/>
</dbReference>
<dbReference type="EMBL" id="KE525343">
    <property type="protein sequence ID" value="KFB49209.1"/>
    <property type="molecule type" value="Genomic_DNA"/>
</dbReference>
<dbReference type="AlphaFoldDB" id="A0A084WG65"/>
<name>A0A084WG65_ANOSI</name>
<accession>A0A084WG65</accession>
<keyword evidence="1" id="KW-0808">Transferase</keyword>
<keyword evidence="3" id="KW-1185">Reference proteome</keyword>
<dbReference type="VEuPathDB" id="VectorBase:ASIC017211"/>